<dbReference type="FunFam" id="2.60.40.10:FF:000157">
    <property type="entry name" value="filamin-C isoform X1"/>
    <property type="match status" value="1"/>
</dbReference>
<keyword evidence="2" id="KW-0677">Repeat</keyword>
<dbReference type="InterPro" id="IPR017868">
    <property type="entry name" value="Filamin/ABP280_repeat-like"/>
</dbReference>
<accession>A0A3B5L0H2</accession>
<dbReference type="InterPro" id="IPR014756">
    <property type="entry name" value="Ig_E-set"/>
</dbReference>
<name>A0A3B5L0H2_9TELE</name>
<dbReference type="Gene3D" id="2.60.40.10">
    <property type="entry name" value="Immunoglobulins"/>
    <property type="match status" value="2"/>
</dbReference>
<organism evidence="4 5">
    <name type="scientific">Xiphophorus couchianus</name>
    <name type="common">Monterrey platyfish</name>
    <dbReference type="NCBI Taxonomy" id="32473"/>
    <lineage>
        <taxon>Eukaryota</taxon>
        <taxon>Metazoa</taxon>
        <taxon>Chordata</taxon>
        <taxon>Craniata</taxon>
        <taxon>Vertebrata</taxon>
        <taxon>Euteleostomi</taxon>
        <taxon>Actinopterygii</taxon>
        <taxon>Neopterygii</taxon>
        <taxon>Teleostei</taxon>
        <taxon>Neoteleostei</taxon>
        <taxon>Acanthomorphata</taxon>
        <taxon>Ovalentaria</taxon>
        <taxon>Atherinomorphae</taxon>
        <taxon>Cyprinodontiformes</taxon>
        <taxon>Poeciliidae</taxon>
        <taxon>Poeciliinae</taxon>
        <taxon>Xiphophorus</taxon>
    </lineage>
</organism>
<comment type="similarity">
    <text evidence="1">Belongs to the filamin family.</text>
</comment>
<dbReference type="InterPro" id="IPR013783">
    <property type="entry name" value="Ig-like_fold"/>
</dbReference>
<proteinExistence type="inferred from homology"/>
<dbReference type="GeneTree" id="ENSGT00940000156286"/>
<dbReference type="GO" id="GO:0051015">
    <property type="term" value="F:actin filament binding"/>
    <property type="evidence" value="ECO:0007669"/>
    <property type="project" value="InterPro"/>
</dbReference>
<evidence type="ECO:0000313" key="5">
    <source>
        <dbReference type="Proteomes" id="UP000261380"/>
    </source>
</evidence>
<dbReference type="InterPro" id="IPR001298">
    <property type="entry name" value="Filamin/ABP280_rpt"/>
</dbReference>
<evidence type="ECO:0000313" key="4">
    <source>
        <dbReference type="Ensembl" id="ENSXCOP00000003815.1"/>
    </source>
</evidence>
<dbReference type="GO" id="GO:0007399">
    <property type="term" value="P:nervous system development"/>
    <property type="evidence" value="ECO:0007669"/>
    <property type="project" value="UniProtKB-ARBA"/>
</dbReference>
<reference evidence="4" key="1">
    <citation type="submission" date="2025-08" db="UniProtKB">
        <authorList>
            <consortium name="Ensembl"/>
        </authorList>
    </citation>
    <scope>IDENTIFICATION</scope>
</reference>
<feature type="repeat" description="Filamin" evidence="3">
    <location>
        <begin position="120"/>
        <end position="214"/>
    </location>
</feature>
<evidence type="ECO:0000256" key="2">
    <source>
        <dbReference type="ARBA" id="ARBA00022737"/>
    </source>
</evidence>
<evidence type="ECO:0000256" key="3">
    <source>
        <dbReference type="PROSITE-ProRule" id="PRU00087"/>
    </source>
</evidence>
<sequence length="215" mass="22597">MVDPAVDTSKVKVFGPGIEGQGVRLEQIRLGEKGAGIGGLGITVEGPSESKMSCKDNKDGSCSVEYVPLTPGLYDVNITYGGEHIPGEVMLPRRIKSLFFSLMLAQLFTDNYLPFKVPVKAVVDSSKVKVSGPGVASGVRANIPQSFSVDCRKAGEAPLAVAVTGPKGLAEPVEVTDNGDGTHTVSYTPSMEGPYAVSVKYADEDAGTPYPVKLY</sequence>
<keyword evidence="5" id="KW-1185">Reference proteome</keyword>
<dbReference type="Pfam" id="PF00630">
    <property type="entry name" value="Filamin"/>
    <property type="match status" value="2"/>
</dbReference>
<reference evidence="4" key="2">
    <citation type="submission" date="2025-09" db="UniProtKB">
        <authorList>
            <consortium name="Ensembl"/>
        </authorList>
    </citation>
    <scope>IDENTIFICATION</scope>
</reference>
<evidence type="ECO:0000256" key="1">
    <source>
        <dbReference type="ARBA" id="ARBA00009238"/>
    </source>
</evidence>
<feature type="repeat" description="Filamin" evidence="3">
    <location>
        <begin position="3"/>
        <end position="87"/>
    </location>
</feature>
<dbReference type="Proteomes" id="UP000261380">
    <property type="component" value="Unplaced"/>
</dbReference>
<dbReference type="GO" id="GO:0030036">
    <property type="term" value="P:actin cytoskeleton organization"/>
    <property type="evidence" value="ECO:0007669"/>
    <property type="project" value="InterPro"/>
</dbReference>
<dbReference type="PROSITE" id="PS50194">
    <property type="entry name" value="FILAMIN_REPEAT"/>
    <property type="match status" value="2"/>
</dbReference>
<dbReference type="AlphaFoldDB" id="A0A3B5L0H2"/>
<dbReference type="Ensembl" id="ENSXCOT00000003858.1">
    <property type="protein sequence ID" value="ENSXCOP00000003815.1"/>
    <property type="gene ID" value="ENSXCOG00000002996.1"/>
</dbReference>
<dbReference type="InterPro" id="IPR044801">
    <property type="entry name" value="Filamin"/>
</dbReference>
<dbReference type="SMART" id="SM00557">
    <property type="entry name" value="IG_FLMN"/>
    <property type="match status" value="2"/>
</dbReference>
<dbReference type="PANTHER" id="PTHR38537">
    <property type="entry name" value="JITTERBUG, ISOFORM N"/>
    <property type="match status" value="1"/>
</dbReference>
<dbReference type="SUPFAM" id="SSF81296">
    <property type="entry name" value="E set domains"/>
    <property type="match status" value="2"/>
</dbReference>
<dbReference type="PANTHER" id="PTHR38537:SF7">
    <property type="entry name" value="FILAMIN-B"/>
    <property type="match status" value="1"/>
</dbReference>
<protein>
    <submittedName>
        <fullName evidence="4">Uncharacterized protein</fullName>
    </submittedName>
</protein>